<organism evidence="3 4">
    <name type="scientific">Mycolicibacterium hodleri</name>
    <dbReference type="NCBI Taxonomy" id="49897"/>
    <lineage>
        <taxon>Bacteria</taxon>
        <taxon>Bacillati</taxon>
        <taxon>Actinomycetota</taxon>
        <taxon>Actinomycetes</taxon>
        <taxon>Mycobacteriales</taxon>
        <taxon>Mycobacteriaceae</taxon>
        <taxon>Mycolicibacterium</taxon>
    </lineage>
</organism>
<name>A0A502EI38_9MYCO</name>
<accession>A0A502EI38</accession>
<dbReference type="PANTHER" id="PTHR40758">
    <property type="entry name" value="CONSERVED PROTEIN"/>
    <property type="match status" value="1"/>
</dbReference>
<evidence type="ECO:0000313" key="3">
    <source>
        <dbReference type="EMBL" id="TPG36672.1"/>
    </source>
</evidence>
<reference evidence="3 4" key="1">
    <citation type="journal article" date="2019" name="Environ. Microbiol.">
        <title>Species interactions and distinct microbial communities in high Arctic permafrost affected cryosols are associated with the CH4 and CO2 gas fluxes.</title>
        <authorList>
            <person name="Altshuler I."/>
            <person name="Hamel J."/>
            <person name="Turney S."/>
            <person name="Magnuson E."/>
            <person name="Levesque R."/>
            <person name="Greer C."/>
            <person name="Whyte L.G."/>
        </authorList>
    </citation>
    <scope>NUCLEOTIDE SEQUENCE [LARGE SCALE GENOMIC DNA]</scope>
    <source>
        <strain evidence="3 4">S5.20</strain>
    </source>
</reference>
<evidence type="ECO:0000313" key="4">
    <source>
        <dbReference type="Proteomes" id="UP000320095"/>
    </source>
</evidence>
<dbReference type="Proteomes" id="UP000320095">
    <property type="component" value="Unassembled WGS sequence"/>
</dbReference>
<feature type="domain" description="Mycothiol-dependent maleylpyruvate isomerase metal-binding" evidence="2">
    <location>
        <begin position="26"/>
        <end position="139"/>
    </location>
</feature>
<dbReference type="RefSeq" id="WP_140687442.1">
    <property type="nucleotide sequence ID" value="NZ_RCZG01000001.1"/>
</dbReference>
<proteinExistence type="predicted"/>
<dbReference type="SUPFAM" id="SSF109854">
    <property type="entry name" value="DinB/YfiT-like putative metalloenzymes"/>
    <property type="match status" value="1"/>
</dbReference>
<comment type="caution">
    <text evidence="3">The sequence shown here is derived from an EMBL/GenBank/DDBJ whole genome shotgun (WGS) entry which is preliminary data.</text>
</comment>
<dbReference type="GO" id="GO:0046872">
    <property type="term" value="F:metal ion binding"/>
    <property type="evidence" value="ECO:0007669"/>
    <property type="project" value="InterPro"/>
</dbReference>
<sequence>MTSPRGQVTNQLGYDYLKSIEVNGKALLGIAADLDLALPVVTCPDWTLRDLLEHVSGANRWVTICVSSGLAAQERILPPGPSGREDLLEWTRESFAELLAVLSATAPDEQVWTPIRGALGSGWWRRKQAVEIAIHLADAETALGVRPETMDAALAVDGIDEFAEEFLPLMLLGVAQPPPVTAVLLSPTDIEQSRTLSLIPAGDDRDPGVPRVELTAIASELLLWMWNRVPIGSLTVSGDDDVLAWWKGLAI</sequence>
<dbReference type="GO" id="GO:0016853">
    <property type="term" value="F:isomerase activity"/>
    <property type="evidence" value="ECO:0007669"/>
    <property type="project" value="UniProtKB-KW"/>
</dbReference>
<keyword evidence="3" id="KW-0413">Isomerase</keyword>
<dbReference type="OrthoDB" id="3671213at2"/>
<dbReference type="NCBIfam" id="TIGR03083">
    <property type="entry name" value="maleylpyruvate isomerase family mycothiol-dependent enzyme"/>
    <property type="match status" value="1"/>
</dbReference>
<dbReference type="InterPro" id="IPR034660">
    <property type="entry name" value="DinB/YfiT-like"/>
</dbReference>
<evidence type="ECO:0000259" key="1">
    <source>
        <dbReference type="Pfam" id="PF07398"/>
    </source>
</evidence>
<dbReference type="Gene3D" id="1.20.120.450">
    <property type="entry name" value="dinb family like domain"/>
    <property type="match status" value="1"/>
</dbReference>
<dbReference type="InterPro" id="IPR010872">
    <property type="entry name" value="MDMPI_C-term_domain"/>
</dbReference>
<dbReference type="InterPro" id="IPR024344">
    <property type="entry name" value="MDMPI_metal-binding"/>
</dbReference>
<dbReference type="PANTHER" id="PTHR40758:SF1">
    <property type="entry name" value="CONSERVED PROTEIN"/>
    <property type="match status" value="1"/>
</dbReference>
<keyword evidence="3" id="KW-0670">Pyruvate</keyword>
<dbReference type="Pfam" id="PF07398">
    <property type="entry name" value="MDMPI_C"/>
    <property type="match status" value="1"/>
</dbReference>
<dbReference type="InterPro" id="IPR017517">
    <property type="entry name" value="Maleyloyr_isom"/>
</dbReference>
<evidence type="ECO:0000259" key="2">
    <source>
        <dbReference type="Pfam" id="PF11716"/>
    </source>
</evidence>
<gene>
    <name evidence="3" type="ORF">EAH80_01615</name>
</gene>
<dbReference type="Pfam" id="PF11716">
    <property type="entry name" value="MDMPI_N"/>
    <property type="match status" value="1"/>
</dbReference>
<dbReference type="EMBL" id="RCZG01000001">
    <property type="protein sequence ID" value="TPG36672.1"/>
    <property type="molecule type" value="Genomic_DNA"/>
</dbReference>
<protein>
    <submittedName>
        <fullName evidence="3">Maleylpyruvate isomerase family mycothiol-dependent enzyme</fullName>
    </submittedName>
</protein>
<feature type="domain" description="MDMPI C-terminal" evidence="1">
    <location>
        <begin position="154"/>
        <end position="244"/>
    </location>
</feature>
<keyword evidence="4" id="KW-1185">Reference proteome</keyword>
<dbReference type="AlphaFoldDB" id="A0A502EI38"/>
<dbReference type="GO" id="GO:0005886">
    <property type="term" value="C:plasma membrane"/>
    <property type="evidence" value="ECO:0007669"/>
    <property type="project" value="TreeGrafter"/>
</dbReference>